<protein>
    <submittedName>
        <fullName evidence="1">Uncharacterized protein</fullName>
    </submittedName>
</protein>
<accession>A0A1J5PBV0</accession>
<comment type="caution">
    <text evidence="1">The sequence shown here is derived from an EMBL/GenBank/DDBJ whole genome shotgun (WGS) entry which is preliminary data.</text>
</comment>
<proteinExistence type="predicted"/>
<dbReference type="EMBL" id="MLJW01005447">
    <property type="protein sequence ID" value="OIQ68208.1"/>
    <property type="molecule type" value="Genomic_DNA"/>
</dbReference>
<evidence type="ECO:0000313" key="1">
    <source>
        <dbReference type="EMBL" id="OIQ68208.1"/>
    </source>
</evidence>
<reference evidence="1" key="1">
    <citation type="submission" date="2016-10" db="EMBL/GenBank/DDBJ databases">
        <title>Sequence of Gallionella enrichment culture.</title>
        <authorList>
            <person name="Poehlein A."/>
            <person name="Muehling M."/>
            <person name="Daniel R."/>
        </authorList>
    </citation>
    <scope>NUCLEOTIDE SEQUENCE</scope>
</reference>
<name>A0A1J5PBV0_9ZZZZ</name>
<gene>
    <name evidence="1" type="ORF">GALL_502030</name>
</gene>
<organism evidence="1">
    <name type="scientific">mine drainage metagenome</name>
    <dbReference type="NCBI Taxonomy" id="410659"/>
    <lineage>
        <taxon>unclassified sequences</taxon>
        <taxon>metagenomes</taxon>
        <taxon>ecological metagenomes</taxon>
    </lineage>
</organism>
<sequence>MVRYRRLRLFRRVCLESIFSEQRSDDLPASDLRYLRAGVPRSPDRRRCPWRLCRPSRPQDIADDLHRVDDCRNACDRADADLREHRHPGADRGFDGTSGAGIFGRRRIRELDGISRRAPAGSARVCRELAICEPGAEQPLGVRVWRRAHLMDGACRSRVVGMAHSVFVRGPGRTRRHLYPQSPGGCDAAACRAGLPGQGGLPSSEAPGVAGHRRARDIDRGQLPHRLHADLRGQNPQSAAGRRFCRDFRGRHRRHVPYPCRRHGLRQDRTDDPHDRDQCPAAALDLSGISPDFKEPDADGHYCRRVVVIDAEVALLRTSGGIDVGAASGGDAGHRPWSWI</sequence>
<dbReference type="AlphaFoldDB" id="A0A1J5PBV0"/>